<dbReference type="PANTHER" id="PTHR24148:SF64">
    <property type="entry name" value="HETEROKARYON INCOMPATIBILITY DOMAIN-CONTAINING PROTEIN"/>
    <property type="match status" value="1"/>
</dbReference>
<accession>A0A178ZEU3</accession>
<dbReference type="STRING" id="1367422.A0A178ZEU3"/>
<organism evidence="3 4">
    <name type="scientific">Fonsecaea erecta</name>
    <dbReference type="NCBI Taxonomy" id="1367422"/>
    <lineage>
        <taxon>Eukaryota</taxon>
        <taxon>Fungi</taxon>
        <taxon>Dikarya</taxon>
        <taxon>Ascomycota</taxon>
        <taxon>Pezizomycotina</taxon>
        <taxon>Eurotiomycetes</taxon>
        <taxon>Chaetothyriomycetidae</taxon>
        <taxon>Chaetothyriales</taxon>
        <taxon>Herpotrichiellaceae</taxon>
        <taxon>Fonsecaea</taxon>
    </lineage>
</organism>
<evidence type="ECO:0000259" key="2">
    <source>
        <dbReference type="Pfam" id="PF06985"/>
    </source>
</evidence>
<dbReference type="InterPro" id="IPR010730">
    <property type="entry name" value="HET"/>
</dbReference>
<reference evidence="3 4" key="1">
    <citation type="submission" date="2016-04" db="EMBL/GenBank/DDBJ databases">
        <title>Draft genome of Fonsecaea erecta CBS 125763.</title>
        <authorList>
            <person name="Weiss V.A."/>
            <person name="Vicente V.A."/>
            <person name="Raittz R.T."/>
            <person name="Moreno L.F."/>
            <person name="De Souza E.M."/>
            <person name="Pedrosa F.O."/>
            <person name="Steffens M.B."/>
            <person name="Faoro H."/>
            <person name="Tadra-Sfeir M.Z."/>
            <person name="Najafzadeh M.J."/>
            <person name="Felipe M.S."/>
            <person name="Teixeira M."/>
            <person name="Sun J."/>
            <person name="Xi L."/>
            <person name="Gomes R."/>
            <person name="De Azevedo C.M."/>
            <person name="Salgado C.G."/>
            <person name="Da Silva M.B."/>
            <person name="Nascimento M.F."/>
            <person name="Queiroz-Telles F."/>
            <person name="Attili D.S."/>
            <person name="Gorbushina A."/>
        </authorList>
    </citation>
    <scope>NUCLEOTIDE SEQUENCE [LARGE SCALE GENOMIC DNA]</scope>
    <source>
        <strain evidence="3 4">CBS 125763</strain>
    </source>
</reference>
<dbReference type="Proteomes" id="UP000078343">
    <property type="component" value="Unassembled WGS sequence"/>
</dbReference>
<evidence type="ECO:0000256" key="1">
    <source>
        <dbReference type="SAM" id="MobiDB-lite"/>
    </source>
</evidence>
<evidence type="ECO:0000313" key="4">
    <source>
        <dbReference type="Proteomes" id="UP000078343"/>
    </source>
</evidence>
<dbReference type="OrthoDB" id="2157530at2759"/>
<feature type="compositionally biased region" description="Polar residues" evidence="1">
    <location>
        <begin position="18"/>
        <end position="33"/>
    </location>
</feature>
<protein>
    <recommendedName>
        <fullName evidence="2">Heterokaryon incompatibility domain-containing protein</fullName>
    </recommendedName>
</protein>
<feature type="domain" description="Heterokaryon incompatibility" evidence="2">
    <location>
        <begin position="78"/>
        <end position="217"/>
    </location>
</feature>
<keyword evidence="4" id="KW-1185">Reference proteome</keyword>
<dbReference type="EMBL" id="LVYI01000006">
    <property type="protein sequence ID" value="OAP58011.1"/>
    <property type="molecule type" value="Genomic_DNA"/>
</dbReference>
<dbReference type="InterPro" id="IPR052895">
    <property type="entry name" value="HetReg/Transcr_Mod"/>
</dbReference>
<gene>
    <name evidence="3" type="ORF">AYL99_07101</name>
</gene>
<proteinExistence type="predicted"/>
<evidence type="ECO:0000313" key="3">
    <source>
        <dbReference type="EMBL" id="OAP58011.1"/>
    </source>
</evidence>
<dbReference type="PANTHER" id="PTHR24148">
    <property type="entry name" value="ANKYRIN REPEAT DOMAIN-CONTAINING PROTEIN 39 HOMOLOG-RELATED"/>
    <property type="match status" value="1"/>
</dbReference>
<comment type="caution">
    <text evidence="3">The sequence shown here is derived from an EMBL/GenBank/DDBJ whole genome shotgun (WGS) entry which is preliminary data.</text>
</comment>
<dbReference type="GeneID" id="30011269"/>
<sequence>MNSLYPSRLPTKPRTLASADQSRQDTGTISQTPGAALPYEPLAEGQIRLLRFTNDESSDGGTLRFELFHAKLSQRPDYVALSYSWGQDAAHGRVSILVSNKRYEVSQNLADALRKLKENKISTVWVDAICINQRDTIEKSREIVRMFAIYRMAKLVVIWLGANTGPEEDIRDLLRATADLEKPVNKQHHNGNLDSNLKALERLLSQTYWHRVWIIQEVAAAKRAQIFWGSYILELRSLEILLRERGRSLDRDEDPRGLAQKVVSVRAACRAQQKPRLMDILAMTSMSETSVLRDKVYGLLGLASDWADFVQEPNYSQAVSENELCVEMTSNHINWYSSADIIFLRSVDDHQRELPSWCPDYFHFRAHQFDRNLIPYICGRDVNLGWERRRVFGQESPNMNEVIPDTFRVNGSKLTLKGSCIGRISALGTLVDEDVLASRVSTRFSTSDITDPDIGKTFRRLLLICHNQTFGLQPSSAFFSLLFSLPDHVFQARGYLGVKQWLERQKDLLERFEVKLAPSSDDYAFVSRRGGSGGLSPASKVLPEWREFFSMSEDHTISRRGEHPLYSMLQSISSILDEHLRLMFIQDQALLGWAHRDAEPDDTVWHLEGCTLQAILRKSPELSGRYGQDIYRLVGHAYVDPVLASGRWMAKESRSRLVNLC</sequence>
<dbReference type="AlphaFoldDB" id="A0A178ZEU3"/>
<dbReference type="RefSeq" id="XP_018691378.1">
    <property type="nucleotide sequence ID" value="XM_018838610.1"/>
</dbReference>
<name>A0A178ZEU3_9EURO</name>
<dbReference type="Pfam" id="PF06985">
    <property type="entry name" value="HET"/>
    <property type="match status" value="1"/>
</dbReference>
<feature type="region of interest" description="Disordered" evidence="1">
    <location>
        <begin position="1"/>
        <end position="35"/>
    </location>
</feature>